<dbReference type="Proteomes" id="UP000076104">
    <property type="component" value="Chromosome"/>
</dbReference>
<sequence>MSDDPIEIVAKLDDDKEYSLAPFIEYFIDRGFNIRASQIDKESLPKSLQDKLVIDENFTYISGTLRMFCEAFFLGNSGPSYPFNEYNYHNIYLPNKEDIELDVFPDEGDIYAYQAITITDPKDEGVDNVFKIGLLNSFLQGRLLVISVMYESSKRIMNALDYDEEETSDIGFPLYPIIFRHFDPLKILYVNLTSHRKDFYSFFSEEDKDAYRDKFANRMTEDPVFMTDYYNKGWCYQDYIDTGILYRFFDFSYYQILLYQKYADNFNCPKELLEQSWQWYRENDQRFLE</sequence>
<evidence type="ECO:0000313" key="1">
    <source>
        <dbReference type="EMBL" id="AMT97352.1"/>
    </source>
</evidence>
<organism evidence="1 2">
    <name type="scientific">Psychrobacter alimentarius</name>
    <dbReference type="NCBI Taxonomy" id="261164"/>
    <lineage>
        <taxon>Bacteria</taxon>
        <taxon>Pseudomonadati</taxon>
        <taxon>Pseudomonadota</taxon>
        <taxon>Gammaproteobacteria</taxon>
        <taxon>Moraxellales</taxon>
        <taxon>Moraxellaceae</taxon>
        <taxon>Psychrobacter</taxon>
    </lineage>
</organism>
<dbReference type="EMBL" id="CP014945">
    <property type="protein sequence ID" value="AMT97352.1"/>
    <property type="molecule type" value="Genomic_DNA"/>
</dbReference>
<dbReference type="RefSeq" id="WP_062844924.1">
    <property type="nucleotide sequence ID" value="NZ_CP014945.1"/>
</dbReference>
<accession>A0ABM5ZZ20</accession>
<keyword evidence="2" id="KW-1185">Reference proteome</keyword>
<gene>
    <name evidence="1" type="ORF">A3K91_1754</name>
</gene>
<evidence type="ECO:0000313" key="2">
    <source>
        <dbReference type="Proteomes" id="UP000076104"/>
    </source>
</evidence>
<proteinExistence type="predicted"/>
<name>A0ABM5ZZ20_9GAMM</name>
<reference evidence="1 2" key="1">
    <citation type="submission" date="2016-03" db="EMBL/GenBank/DDBJ databases">
        <title>Genome sequencing of Psychrobacter alimentarius PAMC 27889.</title>
        <authorList>
            <person name="Lee J."/>
            <person name="Kim O.-S."/>
        </authorList>
    </citation>
    <scope>NUCLEOTIDE SEQUENCE [LARGE SCALE GENOMIC DNA]</scope>
    <source>
        <strain evidence="1 2">PAMC 27889</strain>
    </source>
</reference>
<dbReference type="GeneID" id="33059008"/>
<protein>
    <submittedName>
        <fullName evidence="1">Uncharacterized protein</fullName>
    </submittedName>
</protein>